<dbReference type="PANTHER" id="PTHR43464:SF19">
    <property type="entry name" value="UBIQUINONE BIOSYNTHESIS O-METHYLTRANSFERASE, MITOCHONDRIAL"/>
    <property type="match status" value="1"/>
</dbReference>
<dbReference type="CDD" id="cd02440">
    <property type="entry name" value="AdoMet_MTases"/>
    <property type="match status" value="1"/>
</dbReference>
<dbReference type="GO" id="GO:0032259">
    <property type="term" value="P:methylation"/>
    <property type="evidence" value="ECO:0007669"/>
    <property type="project" value="UniProtKB-KW"/>
</dbReference>
<dbReference type="InterPro" id="IPR029063">
    <property type="entry name" value="SAM-dependent_MTases_sf"/>
</dbReference>
<reference evidence="6" key="1">
    <citation type="journal article" date="2017" name="Int. J. Syst. Evol. Microbiol.">
        <title>Notoacmeibacter marinus gen. nov., sp. nov., isolated from the gut of a limpet and proposal of Notoacmeibacteraceae fam. nov. in the order Rhizobiales of the class Alphaproteobacteria.</title>
        <authorList>
            <person name="Huang Z."/>
            <person name="Guo F."/>
            <person name="Lai Q."/>
        </authorList>
    </citation>
    <scope>NUCLEOTIDE SEQUENCE [LARGE SCALE GENOMIC DNA]</scope>
    <source>
        <strain evidence="6">XMTR2A4</strain>
    </source>
</reference>
<dbReference type="Proteomes" id="UP000215405">
    <property type="component" value="Unassembled WGS sequence"/>
</dbReference>
<keyword evidence="3" id="KW-0949">S-adenosyl-L-methionine</keyword>
<name>A0A231V211_9HYPH</name>
<evidence type="ECO:0000313" key="5">
    <source>
        <dbReference type="EMBL" id="OXT01616.1"/>
    </source>
</evidence>
<keyword evidence="1" id="KW-0489">Methyltransferase</keyword>
<organism evidence="5 6">
    <name type="scientific">Notoacmeibacter marinus</name>
    <dbReference type="NCBI Taxonomy" id="1876515"/>
    <lineage>
        <taxon>Bacteria</taxon>
        <taxon>Pseudomonadati</taxon>
        <taxon>Pseudomonadota</taxon>
        <taxon>Alphaproteobacteria</taxon>
        <taxon>Hyphomicrobiales</taxon>
        <taxon>Notoacmeibacteraceae</taxon>
        <taxon>Notoacmeibacter</taxon>
    </lineage>
</organism>
<dbReference type="Gene3D" id="3.40.50.150">
    <property type="entry name" value="Vaccinia Virus protein VP39"/>
    <property type="match status" value="1"/>
</dbReference>
<keyword evidence="2" id="KW-0808">Transferase</keyword>
<comment type="caution">
    <text evidence="5">The sequence shown here is derived from an EMBL/GenBank/DDBJ whole genome shotgun (WGS) entry which is preliminary data.</text>
</comment>
<accession>A0A231V211</accession>
<dbReference type="SUPFAM" id="SSF53335">
    <property type="entry name" value="S-adenosyl-L-methionine-dependent methyltransferases"/>
    <property type="match status" value="1"/>
</dbReference>
<dbReference type="AlphaFoldDB" id="A0A231V211"/>
<evidence type="ECO:0000256" key="1">
    <source>
        <dbReference type="ARBA" id="ARBA00022603"/>
    </source>
</evidence>
<protein>
    <recommendedName>
        <fullName evidence="4">Methyltransferase domain-containing protein</fullName>
    </recommendedName>
</protein>
<sequence>MIVEKASLEHFDTLFGRSPDPWGTRSKRSEGFKRGHIVRMLGPHSRGRILELACGNGSNSQALAARGLRLTACDGSPAALERASESLTELANVDLFHLVLPGRFPTGPFDAIIIAELLYYLDDRTLNAVMSEIDRNLRPGGSLILCHHHRQFGDALQQQTGLHERFLRRSVHRWVERNTQRTMNWSAVRLDRPLR</sequence>
<evidence type="ECO:0000256" key="2">
    <source>
        <dbReference type="ARBA" id="ARBA00022679"/>
    </source>
</evidence>
<keyword evidence="6" id="KW-1185">Reference proteome</keyword>
<proteinExistence type="predicted"/>
<dbReference type="InterPro" id="IPR041698">
    <property type="entry name" value="Methyltransf_25"/>
</dbReference>
<feature type="domain" description="Methyltransferase" evidence="4">
    <location>
        <begin position="49"/>
        <end position="141"/>
    </location>
</feature>
<dbReference type="Pfam" id="PF13649">
    <property type="entry name" value="Methyltransf_25"/>
    <property type="match status" value="1"/>
</dbReference>
<gene>
    <name evidence="5" type="ORF">B7H23_01185</name>
</gene>
<dbReference type="EMBL" id="NBYO01000001">
    <property type="protein sequence ID" value="OXT01616.1"/>
    <property type="molecule type" value="Genomic_DNA"/>
</dbReference>
<dbReference type="RefSeq" id="WP_094075585.1">
    <property type="nucleotide sequence ID" value="NZ_NBYO01000001.1"/>
</dbReference>
<evidence type="ECO:0000256" key="3">
    <source>
        <dbReference type="ARBA" id="ARBA00022691"/>
    </source>
</evidence>
<dbReference type="PANTHER" id="PTHR43464">
    <property type="entry name" value="METHYLTRANSFERASE"/>
    <property type="match status" value="1"/>
</dbReference>
<dbReference type="GO" id="GO:0008168">
    <property type="term" value="F:methyltransferase activity"/>
    <property type="evidence" value="ECO:0007669"/>
    <property type="project" value="UniProtKB-KW"/>
</dbReference>
<evidence type="ECO:0000313" key="6">
    <source>
        <dbReference type="Proteomes" id="UP000215405"/>
    </source>
</evidence>
<evidence type="ECO:0000259" key="4">
    <source>
        <dbReference type="Pfam" id="PF13649"/>
    </source>
</evidence>